<dbReference type="KEGG" id="gps:C427_2922"/>
<dbReference type="PATRIC" id="fig|1129794.4.peg.2906"/>
<feature type="domain" description="Cell-division protein ZapC C-terminal" evidence="6">
    <location>
        <begin position="85"/>
        <end position="161"/>
    </location>
</feature>
<comment type="subcellular location">
    <subcellularLocation>
        <location evidence="5">Cytoplasm</location>
    </subcellularLocation>
</comment>
<evidence type="ECO:0000256" key="3">
    <source>
        <dbReference type="ARBA" id="ARBA00023210"/>
    </source>
</evidence>
<protein>
    <recommendedName>
        <fullName evidence="5">Cell division protein ZapC</fullName>
    </recommendedName>
</protein>
<proteinExistence type="inferred from homology"/>
<dbReference type="HOGENOM" id="CLU_128248_0_0_6"/>
<dbReference type="Proteomes" id="UP000011864">
    <property type="component" value="Chromosome"/>
</dbReference>
<evidence type="ECO:0000313" key="9">
    <source>
        <dbReference type="Proteomes" id="UP000011864"/>
    </source>
</evidence>
<dbReference type="Pfam" id="PF07126">
    <property type="entry name" value="ZapC_C"/>
    <property type="match status" value="1"/>
</dbReference>
<dbReference type="EMBL" id="CP003837">
    <property type="protein sequence ID" value="AGH45031.1"/>
    <property type="molecule type" value="Genomic_DNA"/>
</dbReference>
<dbReference type="RefSeq" id="WP_007635649.1">
    <property type="nucleotide sequence ID" value="NC_020514.1"/>
</dbReference>
<comment type="function">
    <text evidence="5">Contributes to the efficiency of the cell division process by stabilizing the polymeric form of the cell division protein FtsZ. Acts by promoting interactions between FtsZ protofilaments and suppressing the GTPase activity of FtsZ.</text>
</comment>
<evidence type="ECO:0000259" key="6">
    <source>
        <dbReference type="Pfam" id="PF07126"/>
    </source>
</evidence>
<evidence type="ECO:0000256" key="5">
    <source>
        <dbReference type="HAMAP-Rule" id="MF_00906"/>
    </source>
</evidence>
<evidence type="ECO:0000256" key="4">
    <source>
        <dbReference type="ARBA" id="ARBA00023306"/>
    </source>
</evidence>
<dbReference type="GO" id="GO:0043093">
    <property type="term" value="P:FtsZ-dependent cytokinesis"/>
    <property type="evidence" value="ECO:0007669"/>
    <property type="project" value="UniProtKB-UniRule"/>
</dbReference>
<evidence type="ECO:0000259" key="7">
    <source>
        <dbReference type="Pfam" id="PF21083"/>
    </source>
</evidence>
<dbReference type="AlphaFoldDB" id="K7A1Y2"/>
<organism evidence="8 9">
    <name type="scientific">Paraglaciecola psychrophila 170</name>
    <dbReference type="NCBI Taxonomy" id="1129794"/>
    <lineage>
        <taxon>Bacteria</taxon>
        <taxon>Pseudomonadati</taxon>
        <taxon>Pseudomonadota</taxon>
        <taxon>Gammaproteobacteria</taxon>
        <taxon>Alteromonadales</taxon>
        <taxon>Alteromonadaceae</taxon>
        <taxon>Paraglaciecola</taxon>
    </lineage>
</organism>
<dbReference type="GO" id="GO:0000917">
    <property type="term" value="P:division septum assembly"/>
    <property type="evidence" value="ECO:0007669"/>
    <property type="project" value="UniProtKB-KW"/>
</dbReference>
<reference evidence="8 9" key="1">
    <citation type="journal article" date="2013" name="Genome Announc.">
        <title>Complete Genome Sequence of Glaciecola psychrophila Strain 170T.</title>
        <authorList>
            <person name="Yin J."/>
            <person name="Chen J."/>
            <person name="Liu G."/>
            <person name="Yu Y."/>
            <person name="Song L."/>
            <person name="Wang X."/>
            <person name="Qu X."/>
        </authorList>
    </citation>
    <scope>NUCLEOTIDE SEQUENCE [LARGE SCALE GENOMIC DNA]</scope>
    <source>
        <strain evidence="8 9">170</strain>
    </source>
</reference>
<dbReference type="GO" id="GO:0005737">
    <property type="term" value="C:cytoplasm"/>
    <property type="evidence" value="ECO:0007669"/>
    <property type="project" value="UniProtKB-SubCell"/>
</dbReference>
<dbReference type="InterPro" id="IPR048372">
    <property type="entry name" value="ZapC_C"/>
</dbReference>
<dbReference type="STRING" id="1129794.C427_2922"/>
<comment type="similarity">
    <text evidence="5">Belongs to the ZapC family.</text>
</comment>
<comment type="subunit">
    <text evidence="5">Interacts directly with FtsZ.</text>
</comment>
<evidence type="ECO:0000256" key="1">
    <source>
        <dbReference type="ARBA" id="ARBA00022490"/>
    </source>
</evidence>
<dbReference type="InterPro" id="IPR009809">
    <property type="entry name" value="ZapC"/>
</dbReference>
<keyword evidence="3 5" id="KW-0717">Septation</keyword>
<accession>K7A1Y2</accession>
<dbReference type="HAMAP" id="MF_00906">
    <property type="entry name" value="ZapC"/>
    <property type="match status" value="1"/>
</dbReference>
<dbReference type="Pfam" id="PF21083">
    <property type="entry name" value="ZapC_N"/>
    <property type="match status" value="1"/>
</dbReference>
<name>K7A1Y2_9ALTE</name>
<keyword evidence="2 5" id="KW-0132">Cell division</keyword>
<feature type="domain" description="Cell-division protein ZapC N-terminal" evidence="7">
    <location>
        <begin position="3"/>
        <end position="84"/>
    </location>
</feature>
<keyword evidence="1 5" id="KW-0963">Cytoplasm</keyword>
<evidence type="ECO:0000313" key="8">
    <source>
        <dbReference type="EMBL" id="AGH45031.1"/>
    </source>
</evidence>
<keyword evidence="4 5" id="KW-0131">Cell cycle</keyword>
<keyword evidence="9" id="KW-1185">Reference proteome</keyword>
<sequence length="170" mass="19482">MSDWYWFSENRQLMLSMGEEWQCTTAYGQQQIIDLPKSQQLFNLSDMECYLLLAEHLVASGGQFSDAQLTHILINATAATMFHKPVSPKSWFLDEIESFGFHHRLARVVNKFNTGVVLVLTDEHNLATCMLISSKLQLNENKFLRQFDLIKLAKNRLEPLLAETSSQLTA</sequence>
<dbReference type="eggNOG" id="ENOG502Z8AH">
    <property type="taxonomic scope" value="Bacteria"/>
</dbReference>
<evidence type="ECO:0000256" key="2">
    <source>
        <dbReference type="ARBA" id="ARBA00022618"/>
    </source>
</evidence>
<dbReference type="OrthoDB" id="5765005at2"/>
<dbReference type="InterPro" id="IPR048373">
    <property type="entry name" value="ZapC_N"/>
</dbReference>
<gene>
    <name evidence="5" type="primary">zapC</name>
    <name evidence="8" type="ORF">C427_2922</name>
</gene>